<evidence type="ECO:0000313" key="9">
    <source>
        <dbReference type="Proteomes" id="UP000243217"/>
    </source>
</evidence>
<evidence type="ECO:0000313" key="8">
    <source>
        <dbReference type="EMBL" id="OQR88449.1"/>
    </source>
</evidence>
<feature type="non-terminal residue" evidence="8">
    <location>
        <position position="1"/>
    </location>
</feature>
<dbReference type="InterPro" id="IPR005494">
    <property type="entry name" value="GSPS_pre-ATP-grasp-like_dom"/>
</dbReference>
<evidence type="ECO:0000259" key="7">
    <source>
        <dbReference type="Pfam" id="PF03738"/>
    </source>
</evidence>
<dbReference type="GO" id="GO:0016874">
    <property type="term" value="F:ligase activity"/>
    <property type="evidence" value="ECO:0007669"/>
    <property type="project" value="UniProtKB-KW"/>
</dbReference>
<keyword evidence="2" id="KW-0479">Metal-binding</keyword>
<evidence type="ECO:0000256" key="5">
    <source>
        <dbReference type="ARBA" id="ARBA00022842"/>
    </source>
</evidence>
<dbReference type="SUPFAM" id="SSF52440">
    <property type="entry name" value="PreATP-grasp domain"/>
    <property type="match status" value="1"/>
</dbReference>
<feature type="domain" description="Glutathionylspermidine synthase pre-ATP-grasp-like" evidence="7">
    <location>
        <begin position="35"/>
        <end position="430"/>
    </location>
</feature>
<gene>
    <name evidence="8" type="ORF">THRCLA_22862</name>
</gene>
<dbReference type="Pfam" id="PF03738">
    <property type="entry name" value="GSP_synth"/>
    <property type="match status" value="1"/>
</dbReference>
<proteinExistence type="predicted"/>
<evidence type="ECO:0000256" key="1">
    <source>
        <dbReference type="ARBA" id="ARBA00022598"/>
    </source>
</evidence>
<dbReference type="Proteomes" id="UP000243217">
    <property type="component" value="Unassembled WGS sequence"/>
</dbReference>
<keyword evidence="9" id="KW-1185">Reference proteome</keyword>
<dbReference type="InterPro" id="IPR016185">
    <property type="entry name" value="PreATP-grasp_dom_sf"/>
</dbReference>
<keyword evidence="1" id="KW-0436">Ligase</keyword>
<organism evidence="8 9">
    <name type="scientific">Thraustotheca clavata</name>
    <dbReference type="NCBI Taxonomy" id="74557"/>
    <lineage>
        <taxon>Eukaryota</taxon>
        <taxon>Sar</taxon>
        <taxon>Stramenopiles</taxon>
        <taxon>Oomycota</taxon>
        <taxon>Saprolegniomycetes</taxon>
        <taxon>Saprolegniales</taxon>
        <taxon>Achlyaceae</taxon>
        <taxon>Thraustotheca</taxon>
    </lineage>
</organism>
<feature type="region of interest" description="Disordered" evidence="6">
    <location>
        <begin position="491"/>
        <end position="554"/>
    </location>
</feature>
<evidence type="ECO:0000256" key="4">
    <source>
        <dbReference type="ARBA" id="ARBA00022840"/>
    </source>
</evidence>
<evidence type="ECO:0000256" key="3">
    <source>
        <dbReference type="ARBA" id="ARBA00022741"/>
    </source>
</evidence>
<dbReference type="AlphaFoldDB" id="A0A1V9YRM5"/>
<dbReference type="EMBL" id="JNBS01003226">
    <property type="protein sequence ID" value="OQR88449.1"/>
    <property type="molecule type" value="Genomic_DNA"/>
</dbReference>
<keyword evidence="4" id="KW-0067">ATP-binding</keyword>
<feature type="compositionally biased region" description="Polar residues" evidence="6">
    <location>
        <begin position="494"/>
        <end position="504"/>
    </location>
</feature>
<dbReference type="SUPFAM" id="SSF56059">
    <property type="entry name" value="Glutathione synthetase ATP-binding domain-like"/>
    <property type="match status" value="1"/>
</dbReference>
<protein>
    <submittedName>
        <fullName evidence="8">Glutathionylspermidine synthase</fullName>
    </submittedName>
</protein>
<dbReference type="STRING" id="74557.A0A1V9YRM5"/>
<reference evidence="8 9" key="1">
    <citation type="journal article" date="2014" name="Genome Biol. Evol.">
        <title>The secreted proteins of Achlya hypogyna and Thraustotheca clavata identify the ancestral oomycete secretome and reveal gene acquisitions by horizontal gene transfer.</title>
        <authorList>
            <person name="Misner I."/>
            <person name="Blouin N."/>
            <person name="Leonard G."/>
            <person name="Richards T.A."/>
            <person name="Lane C.E."/>
        </authorList>
    </citation>
    <scope>NUCLEOTIDE SEQUENCE [LARGE SCALE GENOMIC DNA]</scope>
    <source>
        <strain evidence="8 9">ATCC 34112</strain>
    </source>
</reference>
<feature type="compositionally biased region" description="Gly residues" evidence="6">
    <location>
        <begin position="539"/>
        <end position="554"/>
    </location>
</feature>
<dbReference type="GO" id="GO:0005524">
    <property type="term" value="F:ATP binding"/>
    <property type="evidence" value="ECO:0007669"/>
    <property type="project" value="UniProtKB-KW"/>
</dbReference>
<accession>A0A1V9YRM5</accession>
<evidence type="ECO:0000256" key="2">
    <source>
        <dbReference type="ARBA" id="ARBA00022723"/>
    </source>
</evidence>
<dbReference type="GO" id="GO:0046872">
    <property type="term" value="F:metal ion binding"/>
    <property type="evidence" value="ECO:0007669"/>
    <property type="project" value="UniProtKB-KW"/>
</dbReference>
<dbReference type="OrthoDB" id="64566at2759"/>
<keyword evidence="3" id="KW-0547">Nucleotide-binding</keyword>
<comment type="caution">
    <text evidence="8">The sequence shown here is derived from an EMBL/GenBank/DDBJ whole genome shotgun (WGS) entry which is preliminary data.</text>
</comment>
<sequence>PSTIDGSNISRVKQTSRLPLSTLKDHGVAHAELPGVQWFEDNRNAYYEQTYWNDEAAYKMSSQDARVLRDATFSLHAMCLEAVKLVVESDYLMDVFEIPHNLRGAVRKSFERGDPDLLGRFDFSWDGRGPPKLLEYNADTPTVLVETAVGQRLWQEHVLDKQDNKQAWCFNDIESQLHKAWERVVGNGKTLYLAGTDATVEEKEHLAFVCQSAMKAGIRAKKIMMSDLTVNAKGQIVEYQTPDESIPYLWKLYPYEWLADELFGSMLWPENGSTLKYDTKIIEPAWKLILGNKTLLALLWEMYPNHPNLLPATYDRDDIRKGLMPDNVVAKPKYGREGAGVTYSKDFESTDTFLAEAELGSTMTTYSDSDQEQLYLGEPIYQSYHDTGRFMGRKIVIGSWVIHGKPCGFNFREDNAETTNDNSCFVPHYIDGEKIGEVSPSILTATQSSLMKTFYGNLFENENETTRYRTHTGSSGSGLYSWFFGGGSGSTNSNTTQAQPNVANAKSKAQEYSARNGASMRAKRAAARASRSGVSKTGRQGGRVAGTRGGRASS</sequence>
<name>A0A1V9YRM5_9STRA</name>
<evidence type="ECO:0000256" key="6">
    <source>
        <dbReference type="SAM" id="MobiDB-lite"/>
    </source>
</evidence>
<keyword evidence="5" id="KW-0460">Magnesium</keyword>
<dbReference type="Gene3D" id="3.30.1490.330">
    <property type="match status" value="1"/>
</dbReference>